<name>A0A6P2MC22_BURL3</name>
<sequence>MSTRPTREKSADAGRIVPQCDYWITLDGRDISRSIAPYLIYLTLSESRADEADRLDLVLDDTRGDLAIPKRGVTIKLMLGWVGQPLVDKGSFTVDEVEFHGAPDQITISARSASMTGAMHERRDKSWHAQTISAIVKAVAVRHKMTPVVGEALGKIKIDHIDQTGESDLSFLTRLAKRYDAVMTVKDGRLLFLPIGAGATASGKPLPTIQIRRSSGDSYRYHVSQRESYSSVRARWHSSKKGRTQSVTVGGDNGSSVKLLPETYATQAEATAAAKAEYTRTQRGQATFDISLALGRADVYPEMPAIAKGFKPDIDETPWLVKRVTSRLDGNGGFTTSLEMEMRDDPTTSRHRTHFRKGGKSQ</sequence>
<protein>
    <submittedName>
        <fullName evidence="2">Phage protein D</fullName>
    </submittedName>
</protein>
<proteinExistence type="predicted"/>
<dbReference type="RefSeq" id="WP_175032471.1">
    <property type="nucleotide sequence ID" value="NZ_CABVPW010000016.1"/>
</dbReference>
<dbReference type="InterPro" id="IPR052726">
    <property type="entry name" value="Phage_Baseplate_Hub"/>
</dbReference>
<dbReference type="EMBL" id="CABVPW010000016">
    <property type="protein sequence ID" value="VWB77465.1"/>
    <property type="molecule type" value="Genomic_DNA"/>
</dbReference>
<feature type="region of interest" description="Disordered" evidence="1">
    <location>
        <begin position="332"/>
        <end position="362"/>
    </location>
</feature>
<dbReference type="PANTHER" id="PTHR35862">
    <property type="entry name" value="FELS-2 PROPHAGE PROTEIN"/>
    <property type="match status" value="1"/>
</dbReference>
<evidence type="ECO:0000256" key="1">
    <source>
        <dbReference type="SAM" id="MobiDB-lite"/>
    </source>
</evidence>
<dbReference type="Pfam" id="PF05954">
    <property type="entry name" value="Phage_GPD"/>
    <property type="match status" value="1"/>
</dbReference>
<accession>A0A6P2MC22</accession>
<evidence type="ECO:0000313" key="2">
    <source>
        <dbReference type="EMBL" id="VWB77465.1"/>
    </source>
</evidence>
<dbReference type="PANTHER" id="PTHR35862:SF3">
    <property type="entry name" value="FELS-2 PROPHAGE PROTEIN"/>
    <property type="match status" value="1"/>
</dbReference>
<organism evidence="2 3">
    <name type="scientific">Burkholderia lata (strain ATCC 17760 / DSM 23089 / LMG 22485 / NCIMB 9086 / R18194 / 383)</name>
    <dbReference type="NCBI Taxonomy" id="482957"/>
    <lineage>
        <taxon>Bacteria</taxon>
        <taxon>Pseudomonadati</taxon>
        <taxon>Pseudomonadota</taxon>
        <taxon>Betaproteobacteria</taxon>
        <taxon>Burkholderiales</taxon>
        <taxon>Burkholderiaceae</taxon>
        <taxon>Burkholderia</taxon>
        <taxon>Burkholderia cepacia complex</taxon>
    </lineage>
</organism>
<dbReference type="SUPFAM" id="SSF69279">
    <property type="entry name" value="Phage tail proteins"/>
    <property type="match status" value="1"/>
</dbReference>
<gene>
    <name evidence="2" type="ORF">BLA23254_03643</name>
</gene>
<dbReference type="Proteomes" id="UP000494218">
    <property type="component" value="Unassembled WGS sequence"/>
</dbReference>
<dbReference type="AlphaFoldDB" id="A0A6P2MC22"/>
<reference evidence="2 3" key="1">
    <citation type="submission" date="2019-09" db="EMBL/GenBank/DDBJ databases">
        <authorList>
            <person name="Depoorter E."/>
        </authorList>
    </citation>
    <scope>NUCLEOTIDE SEQUENCE [LARGE SCALE GENOMIC DNA]</scope>
    <source>
        <strain evidence="2">LMG 23254</strain>
    </source>
</reference>
<feature type="compositionally biased region" description="Basic residues" evidence="1">
    <location>
        <begin position="349"/>
        <end position="362"/>
    </location>
</feature>
<evidence type="ECO:0000313" key="3">
    <source>
        <dbReference type="Proteomes" id="UP000494218"/>
    </source>
</evidence>